<evidence type="ECO:0000256" key="8">
    <source>
        <dbReference type="SAM" id="MobiDB-lite"/>
    </source>
</evidence>
<feature type="compositionally biased region" description="Acidic residues" evidence="8">
    <location>
        <begin position="197"/>
        <end position="208"/>
    </location>
</feature>
<evidence type="ECO:0000256" key="2">
    <source>
        <dbReference type="ARBA" id="ARBA00007798"/>
    </source>
</evidence>
<protein>
    <recommendedName>
        <fullName evidence="9">Transcription elongation factor Eaf N-terminal domain-containing protein</fullName>
    </recommendedName>
</protein>
<evidence type="ECO:0000259" key="9">
    <source>
        <dbReference type="Pfam" id="PF09816"/>
    </source>
</evidence>
<dbReference type="InterPro" id="IPR027093">
    <property type="entry name" value="EAF_fam"/>
</dbReference>
<dbReference type="OrthoDB" id="125903at2759"/>
<name>A0A067SU96_GALM3</name>
<gene>
    <name evidence="10" type="ORF">GALMADRAFT_587787</name>
</gene>
<dbReference type="AlphaFoldDB" id="A0A067SU96"/>
<feature type="compositionally biased region" description="Polar residues" evidence="8">
    <location>
        <begin position="368"/>
        <end position="384"/>
    </location>
</feature>
<feature type="domain" description="Transcription elongation factor Eaf N-terminal" evidence="9">
    <location>
        <begin position="21"/>
        <end position="134"/>
    </location>
</feature>
<evidence type="ECO:0000256" key="1">
    <source>
        <dbReference type="ARBA" id="ARBA00004123"/>
    </source>
</evidence>
<feature type="region of interest" description="Disordered" evidence="8">
    <location>
        <begin position="449"/>
        <end position="489"/>
    </location>
</feature>
<keyword evidence="5" id="KW-0010">Activator</keyword>
<dbReference type="PANTHER" id="PTHR15970">
    <property type="entry name" value="ELL-ASSOCIATED FACTOR EAF"/>
    <property type="match status" value="1"/>
</dbReference>
<reference evidence="11" key="1">
    <citation type="journal article" date="2014" name="Proc. Natl. Acad. Sci. U.S.A.">
        <title>Extensive sampling of basidiomycete genomes demonstrates inadequacy of the white-rot/brown-rot paradigm for wood decay fungi.</title>
        <authorList>
            <person name="Riley R."/>
            <person name="Salamov A.A."/>
            <person name="Brown D.W."/>
            <person name="Nagy L.G."/>
            <person name="Floudas D."/>
            <person name="Held B.W."/>
            <person name="Levasseur A."/>
            <person name="Lombard V."/>
            <person name="Morin E."/>
            <person name="Otillar R."/>
            <person name="Lindquist E.A."/>
            <person name="Sun H."/>
            <person name="LaButti K.M."/>
            <person name="Schmutz J."/>
            <person name="Jabbour D."/>
            <person name="Luo H."/>
            <person name="Baker S.E."/>
            <person name="Pisabarro A.G."/>
            <person name="Walton J.D."/>
            <person name="Blanchette R.A."/>
            <person name="Henrissat B."/>
            <person name="Martin F."/>
            <person name="Cullen D."/>
            <person name="Hibbett D.S."/>
            <person name="Grigoriev I.V."/>
        </authorList>
    </citation>
    <scope>NUCLEOTIDE SEQUENCE [LARGE SCALE GENOMIC DNA]</scope>
    <source>
        <strain evidence="11">CBS 339.88</strain>
    </source>
</reference>
<dbReference type="Proteomes" id="UP000027222">
    <property type="component" value="Unassembled WGS sequence"/>
</dbReference>
<evidence type="ECO:0000256" key="6">
    <source>
        <dbReference type="ARBA" id="ARBA00023163"/>
    </source>
</evidence>
<keyword evidence="3" id="KW-0597">Phosphoprotein</keyword>
<keyword evidence="11" id="KW-1185">Reference proteome</keyword>
<feature type="compositionally biased region" description="Acidic residues" evidence="8">
    <location>
        <begin position="387"/>
        <end position="396"/>
    </location>
</feature>
<feature type="region of interest" description="Disordered" evidence="8">
    <location>
        <begin position="135"/>
        <end position="420"/>
    </location>
</feature>
<feature type="compositionally biased region" description="Pro residues" evidence="8">
    <location>
        <begin position="322"/>
        <end position="334"/>
    </location>
</feature>
<dbReference type="GO" id="GO:0006368">
    <property type="term" value="P:transcription elongation by RNA polymerase II"/>
    <property type="evidence" value="ECO:0007669"/>
    <property type="project" value="InterPro"/>
</dbReference>
<feature type="compositionally biased region" description="Acidic residues" evidence="8">
    <location>
        <begin position="475"/>
        <end position="489"/>
    </location>
</feature>
<dbReference type="InterPro" id="IPR019194">
    <property type="entry name" value="Tscrpt_elong_fac_Eaf_N"/>
</dbReference>
<dbReference type="STRING" id="685588.A0A067SU96"/>
<dbReference type="GO" id="GO:0032783">
    <property type="term" value="C:super elongation complex"/>
    <property type="evidence" value="ECO:0007669"/>
    <property type="project" value="InterPro"/>
</dbReference>
<proteinExistence type="inferred from homology"/>
<dbReference type="PANTHER" id="PTHR15970:SF2">
    <property type="entry name" value="ELL-ASSOCIATED FACTOR EAF"/>
    <property type="match status" value="1"/>
</dbReference>
<comment type="similarity">
    <text evidence="2">Belongs to the EAF family.</text>
</comment>
<feature type="compositionally biased region" description="Low complexity" evidence="8">
    <location>
        <begin position="288"/>
        <end position="302"/>
    </location>
</feature>
<evidence type="ECO:0000256" key="3">
    <source>
        <dbReference type="ARBA" id="ARBA00022553"/>
    </source>
</evidence>
<sequence>MASSSSSSSWLPAKGRHPVLIGSSLGKVIKNRKLKGSPAPTTKRSTKPDRDFYSFKFNFKASSIDTAKPATIEIKKGAENSRVLAQYPSTQPGEVQLFSGSEQPAKEVDCILIFDEETGTFTLEKLDSFVVLKSEGKKAVSPRPTSPSPAPSVSPNKGKAKQEDYDLDQTMSGLDEDAEGEDDFEEVVPSSAPVKFEEEEEEEGEEIEVPLVQVIRPKPQPPPQKPARAVKPLPSRVEAKAPAATPSQPPKVKVPPPAPPAAAAPPPAMAPAPSKAKAAQPKPKKVKPATPISASIPAPSASYAGEEMEFGKPSKRARPSTPQHPPPKPAPAPRSPVVLSLPAPAPASPVLAPQADTSEDEEDWEQVPTASTAMSQDGNGSTGFDLSLEEELEGDIFGDGFGDAEPYADRDRYGDGDGEEIDENAFAMELDQQMEESEGDVEDDFLAAAVSPEPEQARQPISLNRLASGGGAVGDSDDEFSSSDESDEE</sequence>
<dbReference type="GO" id="GO:0003711">
    <property type="term" value="F:transcription elongation factor activity"/>
    <property type="evidence" value="ECO:0007669"/>
    <property type="project" value="TreeGrafter"/>
</dbReference>
<dbReference type="HOGENOM" id="CLU_017136_0_0_1"/>
<evidence type="ECO:0000256" key="7">
    <source>
        <dbReference type="ARBA" id="ARBA00023242"/>
    </source>
</evidence>
<dbReference type="EMBL" id="KL142383">
    <property type="protein sequence ID" value="KDR74480.1"/>
    <property type="molecule type" value="Genomic_DNA"/>
</dbReference>
<keyword evidence="4" id="KW-0805">Transcription regulation</keyword>
<feature type="compositionally biased region" description="Low complexity" evidence="8">
    <location>
        <begin position="335"/>
        <end position="353"/>
    </location>
</feature>
<evidence type="ECO:0000256" key="5">
    <source>
        <dbReference type="ARBA" id="ARBA00023159"/>
    </source>
</evidence>
<comment type="subcellular location">
    <subcellularLocation>
        <location evidence="1">Nucleus</location>
    </subcellularLocation>
</comment>
<feature type="region of interest" description="Disordered" evidence="8">
    <location>
        <begin position="1"/>
        <end position="24"/>
    </location>
</feature>
<evidence type="ECO:0000313" key="10">
    <source>
        <dbReference type="EMBL" id="KDR74480.1"/>
    </source>
</evidence>
<accession>A0A067SU96</accession>
<feature type="compositionally biased region" description="Low complexity" evidence="8">
    <location>
        <begin position="271"/>
        <end position="281"/>
    </location>
</feature>
<keyword evidence="6" id="KW-0804">Transcription</keyword>
<organism evidence="10 11">
    <name type="scientific">Galerina marginata (strain CBS 339.88)</name>
    <dbReference type="NCBI Taxonomy" id="685588"/>
    <lineage>
        <taxon>Eukaryota</taxon>
        <taxon>Fungi</taxon>
        <taxon>Dikarya</taxon>
        <taxon>Basidiomycota</taxon>
        <taxon>Agaricomycotina</taxon>
        <taxon>Agaricomycetes</taxon>
        <taxon>Agaricomycetidae</taxon>
        <taxon>Agaricales</taxon>
        <taxon>Agaricineae</taxon>
        <taxon>Strophariaceae</taxon>
        <taxon>Galerina</taxon>
    </lineage>
</organism>
<feature type="compositionally biased region" description="Pro residues" evidence="8">
    <location>
        <begin position="247"/>
        <end position="270"/>
    </location>
</feature>
<keyword evidence="7" id="KW-0539">Nucleus</keyword>
<dbReference type="Pfam" id="PF09816">
    <property type="entry name" value="EAF"/>
    <property type="match status" value="1"/>
</dbReference>
<feature type="compositionally biased region" description="Acidic residues" evidence="8">
    <location>
        <begin position="174"/>
        <end position="186"/>
    </location>
</feature>
<evidence type="ECO:0000256" key="4">
    <source>
        <dbReference type="ARBA" id="ARBA00023015"/>
    </source>
</evidence>
<evidence type="ECO:0000313" key="11">
    <source>
        <dbReference type="Proteomes" id="UP000027222"/>
    </source>
</evidence>